<comment type="caution">
    <text evidence="14">The sequence shown here is derived from an EMBL/GenBank/DDBJ whole genome shotgun (WGS) entry which is preliminary data.</text>
</comment>
<dbReference type="PROSITE" id="PS50990">
    <property type="entry name" value="PEPTIDASE_C39"/>
    <property type="match status" value="1"/>
</dbReference>
<dbReference type="InterPro" id="IPR039421">
    <property type="entry name" value="Type_1_exporter"/>
</dbReference>
<dbReference type="PROSITE" id="PS00211">
    <property type="entry name" value="ABC_TRANSPORTER_1"/>
    <property type="match status" value="1"/>
</dbReference>
<dbReference type="GO" id="GO:0140359">
    <property type="term" value="F:ABC-type transporter activity"/>
    <property type="evidence" value="ECO:0007669"/>
    <property type="project" value="InterPro"/>
</dbReference>
<dbReference type="InterPro" id="IPR027417">
    <property type="entry name" value="P-loop_NTPase"/>
</dbReference>
<name>A0A3P1SZ69_9GAMM</name>
<dbReference type="InterPro" id="IPR005074">
    <property type="entry name" value="Peptidase_C39"/>
</dbReference>
<keyword evidence="3" id="KW-0813">Transport</keyword>
<keyword evidence="6" id="KW-0547">Nucleotide-binding</keyword>
<comment type="subcellular location">
    <subcellularLocation>
        <location evidence="1">Cell membrane</location>
        <topology evidence="1">Multi-pass membrane protein</topology>
    </subcellularLocation>
</comment>
<dbReference type="GO" id="GO:0034040">
    <property type="term" value="F:ATPase-coupled lipid transmembrane transporter activity"/>
    <property type="evidence" value="ECO:0007669"/>
    <property type="project" value="TreeGrafter"/>
</dbReference>
<dbReference type="PROSITE" id="PS50893">
    <property type="entry name" value="ABC_TRANSPORTER_2"/>
    <property type="match status" value="1"/>
</dbReference>
<dbReference type="Pfam" id="PF00664">
    <property type="entry name" value="ABC_membrane"/>
    <property type="match status" value="1"/>
</dbReference>
<keyword evidence="15" id="KW-1185">Reference proteome</keyword>
<dbReference type="FunFam" id="1.20.1560.10:FF:000056">
    <property type="entry name" value="Alpha-hemolysin translocation ATP-binding protein HlyB"/>
    <property type="match status" value="1"/>
</dbReference>
<dbReference type="CDD" id="cd18588">
    <property type="entry name" value="ABC_6TM_CyaB_HlyB_like"/>
    <property type="match status" value="1"/>
</dbReference>
<feature type="transmembrane region" description="Helical" evidence="10">
    <location>
        <begin position="159"/>
        <end position="181"/>
    </location>
</feature>
<feature type="domain" description="ABC transporter" evidence="11">
    <location>
        <begin position="472"/>
        <end position="707"/>
    </location>
</feature>
<evidence type="ECO:0000256" key="9">
    <source>
        <dbReference type="ARBA" id="ARBA00023136"/>
    </source>
</evidence>
<dbReference type="SUPFAM" id="SSF90123">
    <property type="entry name" value="ABC transporter transmembrane region"/>
    <property type="match status" value="1"/>
</dbReference>
<dbReference type="Proteomes" id="UP000267535">
    <property type="component" value="Unassembled WGS sequence"/>
</dbReference>
<dbReference type="PANTHER" id="PTHR24221">
    <property type="entry name" value="ATP-BINDING CASSETTE SUB-FAMILY B"/>
    <property type="match status" value="1"/>
</dbReference>
<evidence type="ECO:0000256" key="6">
    <source>
        <dbReference type="ARBA" id="ARBA00022741"/>
    </source>
</evidence>
<evidence type="ECO:0000259" key="13">
    <source>
        <dbReference type="PROSITE" id="PS50990"/>
    </source>
</evidence>
<dbReference type="PROSITE" id="PS50929">
    <property type="entry name" value="ABC_TM1F"/>
    <property type="match status" value="1"/>
</dbReference>
<evidence type="ECO:0000313" key="14">
    <source>
        <dbReference type="EMBL" id="RRD01846.1"/>
    </source>
</evidence>
<proteinExistence type="inferred from homology"/>
<dbReference type="SMART" id="SM00382">
    <property type="entry name" value="AAA"/>
    <property type="match status" value="1"/>
</dbReference>
<dbReference type="EMBL" id="RQXV01000001">
    <property type="protein sequence ID" value="RRD01846.1"/>
    <property type="molecule type" value="Genomic_DNA"/>
</dbReference>
<evidence type="ECO:0000256" key="3">
    <source>
        <dbReference type="ARBA" id="ARBA00022448"/>
    </source>
</evidence>
<sequence>MTPQPQVSETAQDSGVACLCLLLTYHGLRGDYQQIIHEFGGNRPQLDNIALIRSAKKYKLKSRSVTTSVKRLAKHPLPAMAKDNNGGYFIIAKVVDDQVLIQRPFNSLSEKSFEQLEQFWSGELLLVTRRAEETATSLKFGMKWFIPVLAKYKLLLTEVLFASFFLQSFALITPLFFQVIIDKVLVHRGVTTLDVLMTGLIGIILFEAVLGFLRTFIFSHTTSRVDVQLGSRLFKHLLALPISYFESRPAGQTVARVRELDTVREFITSSSLTVLIDLVFTVIFFAVMWLFSPLLTLIVLGSIPAYVLISLLITPSLRKRVEERFYRGAANQAFLVESVTGAETLKAMAVEPQMHDRWDESLAAYVKTSFKTTVLSAAGSQAVQVISKVTMALILWFGAKLVMAGDLTVGQLVAFNMLAGQVGQPIIRIAQLWQDFQQFRISIQRLGDILNTKTEHDTSSMPDHMPAIKGRIELKDVTFRYRPEEREVLNNTSLNIEAGQMICIVGRSGSGKSTVTKLIQRLYSAEKGQILIDGIDINLMDPAWLRRQIGVVLQDNILFNKTVRENIALANPTLGMDRVMRVAQLAGAHDFIMQLPKGYETLLEERGANLSGGQRQRIAIARALAIAPRILILDEATAALDYESEAEFQENLKKIAKGRTVIIVAHRLSTVRDADQIMVMDQGQVVEQGSHMDLVELNGVYAGLNGRDRLELG</sequence>
<dbReference type="OrthoDB" id="9806127at2"/>
<dbReference type="GO" id="GO:0006508">
    <property type="term" value="P:proteolysis"/>
    <property type="evidence" value="ECO:0007669"/>
    <property type="project" value="InterPro"/>
</dbReference>
<dbReference type="GO" id="GO:0030253">
    <property type="term" value="P:protein secretion by the type I secretion system"/>
    <property type="evidence" value="ECO:0007669"/>
    <property type="project" value="InterPro"/>
</dbReference>
<evidence type="ECO:0000256" key="2">
    <source>
        <dbReference type="ARBA" id="ARBA00006025"/>
    </source>
</evidence>
<keyword evidence="9 10" id="KW-0472">Membrane</keyword>
<dbReference type="CDD" id="cd02417">
    <property type="entry name" value="Peptidase_C39_likeA"/>
    <property type="match status" value="1"/>
</dbReference>
<feature type="transmembrane region" description="Helical" evidence="10">
    <location>
        <begin position="297"/>
        <end position="317"/>
    </location>
</feature>
<keyword evidence="4" id="KW-1003">Cell membrane</keyword>
<feature type="transmembrane region" description="Helical" evidence="10">
    <location>
        <begin position="266"/>
        <end position="291"/>
    </location>
</feature>
<dbReference type="InterPro" id="IPR011527">
    <property type="entry name" value="ABC1_TM_dom"/>
</dbReference>
<dbReference type="InterPro" id="IPR003593">
    <property type="entry name" value="AAA+_ATPase"/>
</dbReference>
<evidence type="ECO:0000256" key="8">
    <source>
        <dbReference type="ARBA" id="ARBA00022989"/>
    </source>
</evidence>
<evidence type="ECO:0000256" key="4">
    <source>
        <dbReference type="ARBA" id="ARBA00022475"/>
    </source>
</evidence>
<dbReference type="AlphaFoldDB" id="A0A3P1SZ69"/>
<evidence type="ECO:0000313" key="15">
    <source>
        <dbReference type="Proteomes" id="UP000267535"/>
    </source>
</evidence>
<dbReference type="GO" id="GO:0005886">
    <property type="term" value="C:plasma membrane"/>
    <property type="evidence" value="ECO:0007669"/>
    <property type="project" value="UniProtKB-SubCell"/>
</dbReference>
<dbReference type="Gene3D" id="3.90.70.10">
    <property type="entry name" value="Cysteine proteinases"/>
    <property type="match status" value="1"/>
</dbReference>
<dbReference type="Gene3D" id="1.20.1560.10">
    <property type="entry name" value="ABC transporter type 1, transmembrane domain"/>
    <property type="match status" value="1"/>
</dbReference>
<keyword evidence="7" id="KW-0067">ATP-binding</keyword>
<dbReference type="GO" id="GO:0005524">
    <property type="term" value="F:ATP binding"/>
    <property type="evidence" value="ECO:0007669"/>
    <property type="project" value="UniProtKB-KW"/>
</dbReference>
<evidence type="ECO:0000259" key="12">
    <source>
        <dbReference type="PROSITE" id="PS50929"/>
    </source>
</evidence>
<dbReference type="Pfam" id="PF03412">
    <property type="entry name" value="Peptidase_C39"/>
    <property type="match status" value="1"/>
</dbReference>
<gene>
    <name evidence="14" type="ORF">EHS89_03690</name>
</gene>
<dbReference type="SUPFAM" id="SSF52540">
    <property type="entry name" value="P-loop containing nucleoside triphosphate hydrolases"/>
    <property type="match status" value="1"/>
</dbReference>
<evidence type="ECO:0000256" key="7">
    <source>
        <dbReference type="ARBA" id="ARBA00022840"/>
    </source>
</evidence>
<dbReference type="InterPro" id="IPR003439">
    <property type="entry name" value="ABC_transporter-like_ATP-bd"/>
</dbReference>
<dbReference type="InterPro" id="IPR010132">
    <property type="entry name" value="ATPase_T1SS_HlyB"/>
</dbReference>
<evidence type="ECO:0000256" key="10">
    <source>
        <dbReference type="SAM" id="Phobius"/>
    </source>
</evidence>
<dbReference type="PANTHER" id="PTHR24221:SF647">
    <property type="entry name" value="BLL6336 PROTEIN"/>
    <property type="match status" value="1"/>
</dbReference>
<feature type="domain" description="ABC transmembrane type-1" evidence="12">
    <location>
        <begin position="159"/>
        <end position="438"/>
    </location>
</feature>
<dbReference type="GO" id="GO:0008233">
    <property type="term" value="F:peptidase activity"/>
    <property type="evidence" value="ECO:0007669"/>
    <property type="project" value="InterPro"/>
</dbReference>
<keyword evidence="5 10" id="KW-0812">Transmembrane</keyword>
<comment type="similarity">
    <text evidence="2">Belongs to the ABC transporter superfamily. Protein-1 exporter (TC 3.A.1.109) family.</text>
</comment>
<evidence type="ECO:0000256" key="1">
    <source>
        <dbReference type="ARBA" id="ARBA00004651"/>
    </source>
</evidence>
<feature type="domain" description="Peptidase C39" evidence="13">
    <location>
        <begin position="6"/>
        <end position="127"/>
    </location>
</feature>
<dbReference type="InterPro" id="IPR036640">
    <property type="entry name" value="ABC1_TM_sf"/>
</dbReference>
<organism evidence="14 15">
    <name type="scientific">Amphritea balenae</name>
    <dbReference type="NCBI Taxonomy" id="452629"/>
    <lineage>
        <taxon>Bacteria</taxon>
        <taxon>Pseudomonadati</taxon>
        <taxon>Pseudomonadota</taxon>
        <taxon>Gammaproteobacteria</taxon>
        <taxon>Oceanospirillales</taxon>
        <taxon>Oceanospirillaceae</taxon>
        <taxon>Amphritea</taxon>
    </lineage>
</organism>
<protein>
    <submittedName>
        <fullName evidence="14">Type I secretion system permease/ATPase</fullName>
    </submittedName>
</protein>
<reference evidence="14 15" key="1">
    <citation type="submission" date="2018-11" db="EMBL/GenBank/DDBJ databases">
        <title>The draft genome sequence of Amphritea balenae JAMM 1525T.</title>
        <authorList>
            <person name="Fang Z."/>
            <person name="Zhang Y."/>
            <person name="Han X."/>
        </authorList>
    </citation>
    <scope>NUCLEOTIDE SEQUENCE [LARGE SCALE GENOMIC DNA]</scope>
    <source>
        <strain evidence="14 15">JAMM 1525</strain>
    </source>
</reference>
<dbReference type="NCBIfam" id="TIGR01846">
    <property type="entry name" value="type_I_sec_HlyB"/>
    <property type="match status" value="1"/>
</dbReference>
<feature type="transmembrane region" description="Helical" evidence="10">
    <location>
        <begin position="193"/>
        <end position="213"/>
    </location>
</feature>
<keyword evidence="8 10" id="KW-1133">Transmembrane helix</keyword>
<dbReference type="InterPro" id="IPR017871">
    <property type="entry name" value="ABC_transporter-like_CS"/>
</dbReference>
<dbReference type="InterPro" id="IPR039395">
    <property type="entry name" value="Peptidase_C39-like_A"/>
</dbReference>
<evidence type="ECO:0000256" key="5">
    <source>
        <dbReference type="ARBA" id="ARBA00022692"/>
    </source>
</evidence>
<dbReference type="FunFam" id="3.40.50.300:FF:000299">
    <property type="entry name" value="ABC transporter ATP-binding protein/permease"/>
    <property type="match status" value="1"/>
</dbReference>
<dbReference type="GO" id="GO:0016887">
    <property type="term" value="F:ATP hydrolysis activity"/>
    <property type="evidence" value="ECO:0007669"/>
    <property type="project" value="InterPro"/>
</dbReference>
<dbReference type="GO" id="GO:0030256">
    <property type="term" value="C:type I protein secretion system complex"/>
    <property type="evidence" value="ECO:0007669"/>
    <property type="project" value="InterPro"/>
</dbReference>
<dbReference type="Gene3D" id="3.40.50.300">
    <property type="entry name" value="P-loop containing nucleotide triphosphate hydrolases"/>
    <property type="match status" value="1"/>
</dbReference>
<accession>A0A3P1SZ69</accession>
<evidence type="ECO:0000259" key="11">
    <source>
        <dbReference type="PROSITE" id="PS50893"/>
    </source>
</evidence>
<dbReference type="Pfam" id="PF00005">
    <property type="entry name" value="ABC_tran"/>
    <property type="match status" value="1"/>
</dbReference>